<dbReference type="OrthoDB" id="6615390at2759"/>
<proteinExistence type="predicted"/>
<dbReference type="GO" id="GO:0003676">
    <property type="term" value="F:nucleic acid binding"/>
    <property type="evidence" value="ECO:0007669"/>
    <property type="project" value="InterPro"/>
</dbReference>
<dbReference type="Gene3D" id="3.30.420.10">
    <property type="entry name" value="Ribonuclease H-like superfamily/Ribonuclease H"/>
    <property type="match status" value="1"/>
</dbReference>
<evidence type="ECO:0000313" key="2">
    <source>
        <dbReference type="Proteomes" id="UP000053105"/>
    </source>
</evidence>
<protein>
    <submittedName>
        <fullName evidence="1">Uncharacterized protein</fullName>
    </submittedName>
</protein>
<organism evidence="1 2">
    <name type="scientific">Melipona quadrifasciata</name>
    <dbReference type="NCBI Taxonomy" id="166423"/>
    <lineage>
        <taxon>Eukaryota</taxon>
        <taxon>Metazoa</taxon>
        <taxon>Ecdysozoa</taxon>
        <taxon>Arthropoda</taxon>
        <taxon>Hexapoda</taxon>
        <taxon>Insecta</taxon>
        <taxon>Pterygota</taxon>
        <taxon>Neoptera</taxon>
        <taxon>Endopterygota</taxon>
        <taxon>Hymenoptera</taxon>
        <taxon>Apocrita</taxon>
        <taxon>Aculeata</taxon>
        <taxon>Apoidea</taxon>
        <taxon>Anthophila</taxon>
        <taxon>Apidae</taxon>
        <taxon>Melipona</taxon>
    </lineage>
</organism>
<gene>
    <name evidence="1" type="ORF">WN51_08193</name>
</gene>
<dbReference type="SUPFAM" id="SSF53098">
    <property type="entry name" value="Ribonuclease H-like"/>
    <property type="match status" value="1"/>
</dbReference>
<evidence type="ECO:0000313" key="1">
    <source>
        <dbReference type="EMBL" id="KOX67765.1"/>
    </source>
</evidence>
<sequence>MRKITAFLRANNPVISRYAVIEGVDWHFILSHAPHFGGLWERSVRSTKQHLLRVVGETRLIFDELYTVLTQIESCMNSRPLHPLSVRSCRFESLDSWALPDRTPAHRAPIS</sequence>
<reference evidence="1 2" key="1">
    <citation type="submission" date="2015-07" db="EMBL/GenBank/DDBJ databases">
        <title>The genome of Melipona quadrifasciata.</title>
        <authorList>
            <person name="Pan H."/>
            <person name="Kapheim K."/>
        </authorList>
    </citation>
    <scope>NUCLEOTIDE SEQUENCE [LARGE SCALE GENOMIC DNA]</scope>
    <source>
        <strain evidence="1">0111107301</strain>
        <tissue evidence="1">Whole body</tissue>
    </source>
</reference>
<dbReference type="STRING" id="166423.A0A0M8ZND5"/>
<accession>A0A0M8ZND5</accession>
<name>A0A0M8ZND5_9HYME</name>
<dbReference type="EMBL" id="KQ435982">
    <property type="protein sequence ID" value="KOX67765.1"/>
    <property type="molecule type" value="Genomic_DNA"/>
</dbReference>
<dbReference type="InterPro" id="IPR012337">
    <property type="entry name" value="RNaseH-like_sf"/>
</dbReference>
<dbReference type="InterPro" id="IPR036397">
    <property type="entry name" value="RNaseH_sf"/>
</dbReference>
<dbReference type="Proteomes" id="UP000053105">
    <property type="component" value="Unassembled WGS sequence"/>
</dbReference>
<dbReference type="AlphaFoldDB" id="A0A0M8ZND5"/>
<keyword evidence="2" id="KW-1185">Reference proteome</keyword>